<feature type="binding site" evidence="14">
    <location>
        <position position="432"/>
    </location>
    <ligand>
        <name>Mg(2+)</name>
        <dbReference type="ChEBI" id="CHEBI:18420"/>
    </ligand>
</feature>
<dbReference type="InterPro" id="IPR023298">
    <property type="entry name" value="ATPase_P-typ_TM_dom_sf"/>
</dbReference>
<feature type="region of interest" description="Disordered" evidence="16">
    <location>
        <begin position="1284"/>
        <end position="1324"/>
    </location>
</feature>
<dbReference type="GO" id="GO:0005524">
    <property type="term" value="F:ATP binding"/>
    <property type="evidence" value="ECO:0007669"/>
    <property type="project" value="UniProtKB-UniRule"/>
</dbReference>
<dbReference type="SFLD" id="SFLDS00003">
    <property type="entry name" value="Haloacid_Dehalogenase"/>
    <property type="match status" value="1"/>
</dbReference>
<feature type="binding site" evidence="13">
    <location>
        <position position="594"/>
    </location>
    <ligand>
        <name>ATP</name>
        <dbReference type="ChEBI" id="CHEBI:30616"/>
    </ligand>
</feature>
<feature type="binding site" evidence="13">
    <location>
        <position position="875"/>
    </location>
    <ligand>
        <name>ATP</name>
        <dbReference type="ChEBI" id="CHEBI:30616"/>
    </ligand>
</feature>
<evidence type="ECO:0000313" key="19">
    <source>
        <dbReference type="Proteomes" id="UP000887566"/>
    </source>
</evidence>
<dbReference type="GO" id="GO:0005802">
    <property type="term" value="C:trans-Golgi network"/>
    <property type="evidence" value="ECO:0007669"/>
    <property type="project" value="TreeGrafter"/>
</dbReference>
<sequence>MTTLVMSDEPSTVMKIFYRFCFCFRPKPKPVEEKRRLKVNDRTFNEKMKYANNYIKTSKYSLITFVPKNLFEQFRRLTNTYFLVLLVLQFIPQISSLSPWTTILPLVAVLLVTGVKDAVDDINRHSSDNDVNNRISKIVRNKKLEAEKWMNVKVGDIMRLENNNFVAADMLLLSSSEPNGLCYIETTDLDGETNLKARQALTETAELGENLTSLTNFKAEVLCEPPNNRISEFEGRITIGSQTLPIENDQVLLRGCRLRNTKWCYGMVIFAGRDTKLMMNSGKTIFKSTSLDAFLNRLIVGIVFFLIALCTTAAVFCGFWEYSTGQHFTMYLPWDPTIIPVVTETGDKGERQISRDAALISALIFFSYLMLLNTLVPISLYVSVEIIRVLHSWFINWDVQMYYEEKDIVARARTTTLNDELGQVQYIFSDKTGTLTQNIMTFNKCSIDGKVYGDLTEEQAAQGNNLKPLDFSSNKWSEPEFKFYDPQLLEDTKGSNEKVAEFWRLIALCHTIMPDRSSKELVYQAQSPDEGALVAAARNFGYVFKSRTPKSITIEVDGKEELYDLLCILDFDNVRKRMSVIVRSPDGVMKLYCKGADSMIIERLSKESEELKKTTSEHLDKFANGGLRTLCVAYKIIDAKYYAEWAERYKKASVATENRHEQMDELYEEIEADMVLLGATAIEDKLQDGVPDTIANLAAANIKIWVLTGDKQDTAINIGYSCRLLTTGMKEIFIVDGEDEEEVANQLKDIKTRMEAILSGKASITSKSSTANLLSLATIPEDGDIATGPKDPTAANDASDDTGDDLRDGGFALVINGSSLTFALMPAHELLLCELGCACVSVICCRVTPLQKAMVVDLVKRNKKAVTLSVGDGANDVSMIKTAHIGVGIAGPEGMQAVLASDYSIGQFRFLERLLLVHGRWSYYRMAKFLRYFFYKNFAFTLVHFWYAFFCGYSARTIYDPMLIACYNLFFTSLPVLVMGIFEQDIDEENSILYPEFYKPGQEHQFFNFHLFSRSVLHGLIASLVIFFIPYGAFYEGSNHSGLDMNDFALLAFTVFSALIIVVTAQIVLDTSYWTIYNHAVIWGSLAIYFFLVTIQYEVVPLWTDGKTNSYDVAFRAFAAPKYWLSLLLSMVILIVPVMLSRWIMLEKRPLKVEDLRRKQVRSPKKLHPEAAPLRQLSREPGFPMRPLPSRPRNRKGALRSGYAFSHQNGWGRLITEGKMWSGLDALNLEVGSAAGNSQAPFLVLPYEKELPMSAILAHKSSLPPNLEHITEHIAEYAAEYAAQQASEQAASSETTASTPSSKPPLAATESLGLDETKPKPKPT</sequence>
<dbReference type="FunFam" id="3.40.1110.10:FF:000188">
    <property type="entry name" value="Phospholipid-transporting ATPase"/>
    <property type="match status" value="1"/>
</dbReference>
<comment type="catalytic activity">
    <reaction evidence="11 15">
        <text>ATP + H2O + phospholipidSide 1 = ADP + phosphate + phospholipidSide 2.</text>
        <dbReference type="EC" id="7.6.2.1"/>
    </reaction>
</comment>
<proteinExistence type="inferred from homology"/>
<dbReference type="WBParaSite" id="PSAMB.scaffold4265size15164.g23844.t1">
    <property type="protein sequence ID" value="PSAMB.scaffold4265size15164.g23844.t1"/>
    <property type="gene ID" value="PSAMB.scaffold4265size15164.g23844"/>
</dbReference>
<feature type="binding site" evidence="13">
    <location>
        <position position="432"/>
    </location>
    <ligand>
        <name>ATP</name>
        <dbReference type="ChEBI" id="CHEBI:30616"/>
    </ligand>
</feature>
<accession>A0A914WIJ9</accession>
<dbReference type="GO" id="GO:0016887">
    <property type="term" value="F:ATP hydrolysis activity"/>
    <property type="evidence" value="ECO:0007669"/>
    <property type="project" value="InterPro"/>
</dbReference>
<dbReference type="InterPro" id="IPR032631">
    <property type="entry name" value="P-type_ATPase_N"/>
</dbReference>
<feature type="domain" description="P-type ATPase N-terminal" evidence="17">
    <location>
        <begin position="38"/>
        <end position="103"/>
    </location>
</feature>
<protein>
    <recommendedName>
        <fullName evidence="15">Phospholipid-transporting ATPase</fullName>
        <ecNumber evidence="15">7.6.2.1</ecNumber>
    </recommendedName>
</protein>
<dbReference type="PRINTS" id="PR00119">
    <property type="entry name" value="CATATPASE"/>
</dbReference>
<evidence type="ECO:0000256" key="15">
    <source>
        <dbReference type="RuleBase" id="RU362033"/>
    </source>
</evidence>
<dbReference type="NCBIfam" id="TIGR01494">
    <property type="entry name" value="ATPase_P-type"/>
    <property type="match status" value="1"/>
</dbReference>
<evidence type="ECO:0000259" key="18">
    <source>
        <dbReference type="Pfam" id="PF16212"/>
    </source>
</evidence>
<feature type="binding site" evidence="13">
    <location>
        <position position="876"/>
    </location>
    <ligand>
        <name>ATP</name>
        <dbReference type="ChEBI" id="CHEBI:30616"/>
    </ligand>
</feature>
<feature type="compositionally biased region" description="Basic and acidic residues" evidence="16">
    <location>
        <begin position="1315"/>
        <end position="1324"/>
    </location>
</feature>
<dbReference type="PANTHER" id="PTHR24092">
    <property type="entry name" value="PROBABLE PHOSPHOLIPID-TRANSPORTING ATPASE"/>
    <property type="match status" value="1"/>
</dbReference>
<dbReference type="Pfam" id="PF13246">
    <property type="entry name" value="Cation_ATPase"/>
    <property type="match status" value="1"/>
</dbReference>
<dbReference type="Pfam" id="PF16212">
    <property type="entry name" value="PhoLip_ATPase_C"/>
    <property type="match status" value="1"/>
</dbReference>
<dbReference type="Pfam" id="PF16209">
    <property type="entry name" value="PhoLip_ATPase_N"/>
    <property type="match status" value="1"/>
</dbReference>
<feature type="transmembrane region" description="Helical" evidence="15">
    <location>
        <begin position="1123"/>
        <end position="1144"/>
    </location>
</feature>
<keyword evidence="8 15" id="KW-1278">Translocase</keyword>
<dbReference type="InterPro" id="IPR008250">
    <property type="entry name" value="ATPase_P-typ_transduc_dom_A_sf"/>
</dbReference>
<feature type="transmembrane region" description="Helical" evidence="15">
    <location>
        <begin position="962"/>
        <end position="982"/>
    </location>
</feature>
<evidence type="ECO:0000313" key="20">
    <source>
        <dbReference type="WBParaSite" id="PSAMB.scaffold4265size15164.g23844.t1"/>
    </source>
</evidence>
<keyword evidence="10 15" id="KW-0472">Membrane</keyword>
<evidence type="ECO:0000256" key="2">
    <source>
        <dbReference type="ARBA" id="ARBA00008109"/>
    </source>
</evidence>
<dbReference type="InterPro" id="IPR036412">
    <property type="entry name" value="HAD-like_sf"/>
</dbReference>
<dbReference type="InterPro" id="IPR032630">
    <property type="entry name" value="P_typ_ATPase_c"/>
</dbReference>
<evidence type="ECO:0000256" key="6">
    <source>
        <dbReference type="ARBA" id="ARBA00022840"/>
    </source>
</evidence>
<keyword evidence="9 15" id="KW-1133">Transmembrane helix</keyword>
<feature type="transmembrane region" description="Helical" evidence="15">
    <location>
        <begin position="929"/>
        <end position="950"/>
    </location>
</feature>
<feature type="binding site" evidence="13">
    <location>
        <position position="709"/>
    </location>
    <ligand>
        <name>ATP</name>
        <dbReference type="ChEBI" id="CHEBI:30616"/>
    </ligand>
</feature>
<organism evidence="19 20">
    <name type="scientific">Plectus sambesii</name>
    <dbReference type="NCBI Taxonomy" id="2011161"/>
    <lineage>
        <taxon>Eukaryota</taxon>
        <taxon>Metazoa</taxon>
        <taxon>Ecdysozoa</taxon>
        <taxon>Nematoda</taxon>
        <taxon>Chromadorea</taxon>
        <taxon>Plectida</taxon>
        <taxon>Plectina</taxon>
        <taxon>Plectoidea</taxon>
        <taxon>Plectidae</taxon>
        <taxon>Plectus</taxon>
    </lineage>
</organism>
<dbReference type="SFLD" id="SFLDF00027">
    <property type="entry name" value="p-type_atpase"/>
    <property type="match status" value="1"/>
</dbReference>
<comment type="subcellular location">
    <subcellularLocation>
        <location evidence="1 15">Membrane</location>
        <topology evidence="1 15">Multi-pass membrane protein</topology>
    </subcellularLocation>
</comment>
<feature type="binding site" evidence="13">
    <location>
        <position position="431"/>
    </location>
    <ligand>
        <name>ATP</name>
        <dbReference type="ChEBI" id="CHEBI:30616"/>
    </ligand>
</feature>
<dbReference type="FunFam" id="3.40.50.1000:FF:000001">
    <property type="entry name" value="Phospholipid-transporting ATPase IC"/>
    <property type="match status" value="1"/>
</dbReference>
<dbReference type="Gene3D" id="3.40.1110.10">
    <property type="entry name" value="Calcium-transporting ATPase, cytoplasmic domain N"/>
    <property type="match status" value="1"/>
</dbReference>
<name>A0A914WIJ9_9BILA</name>
<evidence type="ECO:0000256" key="5">
    <source>
        <dbReference type="ARBA" id="ARBA00022741"/>
    </source>
</evidence>
<evidence type="ECO:0000256" key="4">
    <source>
        <dbReference type="ARBA" id="ARBA00022723"/>
    </source>
</evidence>
<dbReference type="GO" id="GO:0000287">
    <property type="term" value="F:magnesium ion binding"/>
    <property type="evidence" value="ECO:0007669"/>
    <property type="project" value="UniProtKB-UniRule"/>
</dbReference>
<feature type="binding site" evidence="13">
    <location>
        <position position="571"/>
    </location>
    <ligand>
        <name>ATP</name>
        <dbReference type="ChEBI" id="CHEBI:30616"/>
    </ligand>
</feature>
<evidence type="ECO:0000256" key="10">
    <source>
        <dbReference type="ARBA" id="ARBA00023136"/>
    </source>
</evidence>
<feature type="compositionally biased region" description="Low complexity" evidence="16">
    <location>
        <begin position="1284"/>
        <end position="1309"/>
    </location>
</feature>
<evidence type="ECO:0000256" key="8">
    <source>
        <dbReference type="ARBA" id="ARBA00022967"/>
    </source>
</evidence>
<keyword evidence="6 13" id="KW-0067">ATP-binding</keyword>
<evidence type="ECO:0000256" key="1">
    <source>
        <dbReference type="ARBA" id="ARBA00004141"/>
    </source>
</evidence>
<dbReference type="Proteomes" id="UP000887566">
    <property type="component" value="Unplaced"/>
</dbReference>
<feature type="active site" description="4-aspartylphosphate intermediate" evidence="12">
    <location>
        <position position="430"/>
    </location>
</feature>
<dbReference type="PANTHER" id="PTHR24092:SF190">
    <property type="entry name" value="PHOSPHOLIPID-TRANSPORTING ATPASE"/>
    <property type="match status" value="1"/>
</dbReference>
<keyword evidence="19" id="KW-1185">Reference proteome</keyword>
<feature type="binding site" evidence="14">
    <location>
        <position position="876"/>
    </location>
    <ligand>
        <name>Mg(2+)</name>
        <dbReference type="ChEBI" id="CHEBI:18420"/>
    </ligand>
</feature>
<dbReference type="InterPro" id="IPR023299">
    <property type="entry name" value="ATPase_P-typ_cyto_dom_N"/>
</dbReference>
<feature type="transmembrane region" description="Helical" evidence="15">
    <location>
        <begin position="1081"/>
        <end position="1103"/>
    </location>
</feature>
<comment type="cofactor">
    <cofactor evidence="14">
        <name>Mg(2+)</name>
        <dbReference type="ChEBI" id="CHEBI:18420"/>
    </cofactor>
</comment>
<dbReference type="InterPro" id="IPR006539">
    <property type="entry name" value="P-type_ATPase_IV"/>
</dbReference>
<reference evidence="20" key="1">
    <citation type="submission" date="2022-11" db="UniProtKB">
        <authorList>
            <consortium name="WormBaseParasite"/>
        </authorList>
    </citation>
    <scope>IDENTIFICATION</scope>
</reference>
<dbReference type="EC" id="7.6.2.1" evidence="15"/>
<dbReference type="InterPro" id="IPR023214">
    <property type="entry name" value="HAD_sf"/>
</dbReference>
<feature type="binding site" evidence="14">
    <location>
        <position position="430"/>
    </location>
    <ligand>
        <name>Mg(2+)</name>
        <dbReference type="ChEBI" id="CHEBI:18420"/>
    </ligand>
</feature>
<keyword evidence="3 15" id="KW-0812">Transmembrane</keyword>
<feature type="binding site" evidence="13">
    <location>
        <position position="628"/>
    </location>
    <ligand>
        <name>ATP</name>
        <dbReference type="ChEBI" id="CHEBI:30616"/>
    </ligand>
</feature>
<dbReference type="CDD" id="cd02073">
    <property type="entry name" value="P-type_ATPase_APLT_Dnf-like"/>
    <property type="match status" value="1"/>
</dbReference>
<dbReference type="SFLD" id="SFLDG00002">
    <property type="entry name" value="C1.7:_P-type_atpase_like"/>
    <property type="match status" value="1"/>
</dbReference>
<evidence type="ECO:0000259" key="17">
    <source>
        <dbReference type="Pfam" id="PF16209"/>
    </source>
</evidence>
<feature type="binding site" evidence="14">
    <location>
        <position position="872"/>
    </location>
    <ligand>
        <name>Mg(2+)</name>
        <dbReference type="ChEBI" id="CHEBI:18420"/>
    </ligand>
</feature>
<feature type="domain" description="P-type ATPase C-terminal" evidence="18">
    <location>
        <begin position="898"/>
        <end position="1143"/>
    </location>
</feature>
<feature type="transmembrane region" description="Helical" evidence="15">
    <location>
        <begin position="357"/>
        <end position="382"/>
    </location>
</feature>
<comment type="similarity">
    <text evidence="2 15">Belongs to the cation transport ATPase (P-type) (TC 3.A.3) family. Type IV subfamily.</text>
</comment>
<feature type="binding site" evidence="13">
    <location>
        <position position="708"/>
    </location>
    <ligand>
        <name>ATP</name>
        <dbReference type="ChEBI" id="CHEBI:30616"/>
    </ligand>
</feature>
<feature type="transmembrane region" description="Helical" evidence="15">
    <location>
        <begin position="1016"/>
        <end position="1036"/>
    </location>
</feature>
<dbReference type="PROSITE" id="PS00154">
    <property type="entry name" value="ATPASE_E1_E2"/>
    <property type="match status" value="1"/>
</dbReference>
<evidence type="ECO:0000256" key="16">
    <source>
        <dbReference type="SAM" id="MobiDB-lite"/>
    </source>
</evidence>
<keyword evidence="4 14" id="KW-0479">Metal-binding</keyword>
<dbReference type="SUPFAM" id="SSF81660">
    <property type="entry name" value="Metal cation-transporting ATPase, ATP-binding domain N"/>
    <property type="match status" value="1"/>
</dbReference>
<dbReference type="GO" id="GO:0045332">
    <property type="term" value="P:phospholipid translocation"/>
    <property type="evidence" value="ECO:0007669"/>
    <property type="project" value="TreeGrafter"/>
</dbReference>
<dbReference type="GO" id="GO:0007030">
    <property type="term" value="P:Golgi organization"/>
    <property type="evidence" value="ECO:0007669"/>
    <property type="project" value="TreeGrafter"/>
</dbReference>
<dbReference type="GO" id="GO:0140326">
    <property type="term" value="F:ATPase-coupled intramembrane lipid transporter activity"/>
    <property type="evidence" value="ECO:0007669"/>
    <property type="project" value="UniProtKB-EC"/>
</dbReference>
<keyword evidence="7 14" id="KW-0460">Magnesium</keyword>
<feature type="transmembrane region" description="Helical" evidence="15">
    <location>
        <begin position="298"/>
        <end position="322"/>
    </location>
</feature>
<evidence type="ECO:0000256" key="11">
    <source>
        <dbReference type="ARBA" id="ARBA00034036"/>
    </source>
</evidence>
<feature type="binding site" evidence="13">
    <location>
        <position position="530"/>
    </location>
    <ligand>
        <name>ATP</name>
        <dbReference type="ChEBI" id="CHEBI:30616"/>
    </ligand>
</feature>
<feature type="transmembrane region" description="Helical" evidence="15">
    <location>
        <begin position="1048"/>
        <end position="1069"/>
    </location>
</feature>
<dbReference type="Gene3D" id="3.40.50.1000">
    <property type="entry name" value="HAD superfamily/HAD-like"/>
    <property type="match status" value="1"/>
</dbReference>
<dbReference type="SUPFAM" id="SSF81653">
    <property type="entry name" value="Calcium ATPase, transduction domain A"/>
    <property type="match status" value="1"/>
</dbReference>
<feature type="binding site" evidence="13">
    <location>
        <position position="430"/>
    </location>
    <ligand>
        <name>ATP</name>
        <dbReference type="ChEBI" id="CHEBI:30616"/>
    </ligand>
</feature>
<evidence type="ECO:0000256" key="9">
    <source>
        <dbReference type="ARBA" id="ARBA00022989"/>
    </source>
</evidence>
<feature type="binding site" evidence="13">
    <location>
        <position position="852"/>
    </location>
    <ligand>
        <name>ATP</name>
        <dbReference type="ChEBI" id="CHEBI:30616"/>
    </ligand>
</feature>
<evidence type="ECO:0000256" key="7">
    <source>
        <dbReference type="ARBA" id="ARBA00022842"/>
    </source>
</evidence>
<evidence type="ECO:0000256" key="3">
    <source>
        <dbReference type="ARBA" id="ARBA00022692"/>
    </source>
</evidence>
<dbReference type="InterPro" id="IPR044492">
    <property type="entry name" value="P_typ_ATPase_HD_dom"/>
</dbReference>
<dbReference type="InterPro" id="IPR001757">
    <property type="entry name" value="P_typ_ATPase"/>
</dbReference>
<dbReference type="NCBIfam" id="TIGR01652">
    <property type="entry name" value="ATPase-Plipid"/>
    <property type="match status" value="1"/>
</dbReference>
<dbReference type="SUPFAM" id="SSF56784">
    <property type="entry name" value="HAD-like"/>
    <property type="match status" value="1"/>
</dbReference>
<keyword evidence="5 13" id="KW-0547">Nucleotide-binding</keyword>
<dbReference type="GO" id="GO:0005886">
    <property type="term" value="C:plasma membrane"/>
    <property type="evidence" value="ECO:0007669"/>
    <property type="project" value="TreeGrafter"/>
</dbReference>
<dbReference type="InterPro" id="IPR018303">
    <property type="entry name" value="ATPase_P-typ_P_site"/>
</dbReference>
<feature type="binding site" evidence="13">
    <location>
        <position position="846"/>
    </location>
    <ligand>
        <name>ATP</name>
        <dbReference type="ChEBI" id="CHEBI:30616"/>
    </ligand>
</feature>
<evidence type="ECO:0000256" key="13">
    <source>
        <dbReference type="PIRSR" id="PIRSR606539-2"/>
    </source>
</evidence>
<feature type="binding site" evidence="13">
    <location>
        <position position="710"/>
    </location>
    <ligand>
        <name>ATP</name>
        <dbReference type="ChEBI" id="CHEBI:30616"/>
    </ligand>
</feature>
<evidence type="ECO:0000256" key="14">
    <source>
        <dbReference type="PIRSR" id="PIRSR606539-3"/>
    </source>
</evidence>
<evidence type="ECO:0000256" key="12">
    <source>
        <dbReference type="PIRSR" id="PIRSR606539-1"/>
    </source>
</evidence>
<dbReference type="Gene3D" id="2.70.150.10">
    <property type="entry name" value="Calcium-transporting ATPase, cytoplasmic transduction domain A"/>
    <property type="match status" value="1"/>
</dbReference>
<dbReference type="SUPFAM" id="SSF81665">
    <property type="entry name" value="Calcium ATPase, transmembrane domain M"/>
    <property type="match status" value="1"/>
</dbReference>